<evidence type="ECO:0000313" key="1">
    <source>
        <dbReference type="EMBL" id="MXO72241.1"/>
    </source>
</evidence>
<dbReference type="AlphaFoldDB" id="A0A844YZP8"/>
<dbReference type="OrthoDB" id="9815600at2"/>
<name>A0A844YZP8_9SPHN</name>
<accession>A0A844YZP8</accession>
<dbReference type="EMBL" id="WTYV01000004">
    <property type="protein sequence ID" value="MXO72241.1"/>
    <property type="molecule type" value="Genomic_DNA"/>
</dbReference>
<dbReference type="Pfam" id="PF04977">
    <property type="entry name" value="DivIC"/>
    <property type="match status" value="1"/>
</dbReference>
<evidence type="ECO:0000313" key="2">
    <source>
        <dbReference type="Proteomes" id="UP000466966"/>
    </source>
</evidence>
<keyword evidence="2" id="KW-1185">Reference proteome</keyword>
<sequence length="89" mass="10100">MQWFSLAWLLGLGAMALIGPFGLLAWSEQSALLDHREQQIAALEQQRAVLRNRVDLLDPDHVDPDLASEQVRQNLNVAHPDEYVIDLEQ</sequence>
<dbReference type="Proteomes" id="UP000466966">
    <property type="component" value="Unassembled WGS sequence"/>
</dbReference>
<comment type="caution">
    <text evidence="1">The sequence shown here is derived from an EMBL/GenBank/DDBJ whole genome shotgun (WGS) entry which is preliminary data.</text>
</comment>
<protein>
    <submittedName>
        <fullName evidence="1">Septum formation initiator</fullName>
    </submittedName>
</protein>
<dbReference type="InterPro" id="IPR007060">
    <property type="entry name" value="FtsL/DivIC"/>
</dbReference>
<proteinExistence type="predicted"/>
<organism evidence="1 2">
    <name type="scientific">Alteraurantiacibacter buctensis</name>
    <dbReference type="NCBI Taxonomy" id="1503981"/>
    <lineage>
        <taxon>Bacteria</taxon>
        <taxon>Pseudomonadati</taxon>
        <taxon>Pseudomonadota</taxon>
        <taxon>Alphaproteobacteria</taxon>
        <taxon>Sphingomonadales</taxon>
        <taxon>Erythrobacteraceae</taxon>
        <taxon>Alteraurantiacibacter</taxon>
    </lineage>
</organism>
<reference evidence="1 2" key="1">
    <citation type="submission" date="2019-12" db="EMBL/GenBank/DDBJ databases">
        <title>Genomic-based taxomic classification of the family Erythrobacteraceae.</title>
        <authorList>
            <person name="Xu L."/>
        </authorList>
    </citation>
    <scope>NUCLEOTIDE SEQUENCE [LARGE SCALE GENOMIC DNA]</scope>
    <source>
        <strain evidence="1 2">M0322</strain>
    </source>
</reference>
<gene>
    <name evidence="1" type="ORF">GRI99_11445</name>
</gene>